<dbReference type="GO" id="GO:0006298">
    <property type="term" value="P:mismatch repair"/>
    <property type="evidence" value="ECO:0007669"/>
    <property type="project" value="UniProtKB-UniRule"/>
</dbReference>
<dbReference type="InterPro" id="IPR004603">
    <property type="entry name" value="DNA_mismatch_endonuc_vsr"/>
</dbReference>
<organism evidence="7 8">
    <name type="scientific">Pseudoduganella namucuonensis</name>
    <dbReference type="NCBI Taxonomy" id="1035707"/>
    <lineage>
        <taxon>Bacteria</taxon>
        <taxon>Pseudomonadati</taxon>
        <taxon>Pseudomonadota</taxon>
        <taxon>Betaproteobacteria</taxon>
        <taxon>Burkholderiales</taxon>
        <taxon>Oxalobacteraceae</taxon>
        <taxon>Telluria group</taxon>
        <taxon>Pseudoduganella</taxon>
    </lineage>
</organism>
<comment type="function">
    <text evidence="6">May nick specific sequences that contain T:G mispairs resulting from m5C-deamination.</text>
</comment>
<reference evidence="8" key="1">
    <citation type="submission" date="2016-10" db="EMBL/GenBank/DDBJ databases">
        <authorList>
            <person name="Varghese N."/>
            <person name="Submissions S."/>
        </authorList>
    </citation>
    <scope>NUCLEOTIDE SEQUENCE [LARGE SCALE GENOMIC DNA]</scope>
    <source>
        <strain evidence="8">CGMCC 1.11014</strain>
    </source>
</reference>
<proteinExistence type="inferred from homology"/>
<dbReference type="InterPro" id="IPR011335">
    <property type="entry name" value="Restrct_endonuc-II-like"/>
</dbReference>
<keyword evidence="8" id="KW-1185">Reference proteome</keyword>
<sequence length="134" mass="15486">MVDSVTPALRSEIMSRVRHKDTKPEMLVRRMLHKAGFRYRLHVSGLPGKPDLVFAGRKKVIFIHGCFWHMHEGCAMARIPKSRVEFWTTKLSANRGRDTRNEAELRQAGWDVLTIWECELGKSDLLAKIQLFLA</sequence>
<evidence type="ECO:0000256" key="1">
    <source>
        <dbReference type="ARBA" id="ARBA00022722"/>
    </source>
</evidence>
<dbReference type="Pfam" id="PF03852">
    <property type="entry name" value="Vsr"/>
    <property type="match status" value="1"/>
</dbReference>
<dbReference type="GO" id="GO:0004519">
    <property type="term" value="F:endonuclease activity"/>
    <property type="evidence" value="ECO:0007669"/>
    <property type="project" value="UniProtKB-KW"/>
</dbReference>
<dbReference type="CDD" id="cd00221">
    <property type="entry name" value="Vsr"/>
    <property type="match status" value="1"/>
</dbReference>
<dbReference type="SUPFAM" id="SSF52980">
    <property type="entry name" value="Restriction endonuclease-like"/>
    <property type="match status" value="1"/>
</dbReference>
<keyword evidence="2 6" id="KW-0255">Endonuclease</keyword>
<protein>
    <recommendedName>
        <fullName evidence="6">Very short patch repair endonuclease</fullName>
        <ecNumber evidence="6">3.1.-.-</ecNumber>
    </recommendedName>
</protein>
<keyword evidence="5 6" id="KW-0234">DNA repair</keyword>
<evidence type="ECO:0000313" key="7">
    <source>
        <dbReference type="EMBL" id="SFV15420.1"/>
    </source>
</evidence>
<keyword evidence="1 6" id="KW-0540">Nuclease</keyword>
<keyword evidence="3 6" id="KW-0227">DNA damage</keyword>
<dbReference type="PIRSF" id="PIRSF018267">
    <property type="entry name" value="VSR_endonuc"/>
    <property type="match status" value="1"/>
</dbReference>
<evidence type="ECO:0000313" key="8">
    <source>
        <dbReference type="Proteomes" id="UP000199391"/>
    </source>
</evidence>
<dbReference type="Gene3D" id="3.40.960.10">
    <property type="entry name" value="VSR Endonuclease"/>
    <property type="match status" value="1"/>
</dbReference>
<dbReference type="STRING" id="1035707.SAMN05216552_10469"/>
<dbReference type="OrthoDB" id="9801520at2"/>
<evidence type="ECO:0000256" key="3">
    <source>
        <dbReference type="ARBA" id="ARBA00022763"/>
    </source>
</evidence>
<dbReference type="Proteomes" id="UP000199391">
    <property type="component" value="Unassembled WGS sequence"/>
</dbReference>
<name>A0A1I7M0U4_9BURK</name>
<gene>
    <name evidence="7" type="ORF">SAMN05216552_10469</name>
</gene>
<keyword evidence="4 6" id="KW-0378">Hydrolase</keyword>
<dbReference type="EC" id="3.1.-.-" evidence="6"/>
<comment type="similarity">
    <text evidence="6">Belongs to the vsr family.</text>
</comment>
<evidence type="ECO:0000256" key="2">
    <source>
        <dbReference type="ARBA" id="ARBA00022759"/>
    </source>
</evidence>
<evidence type="ECO:0000256" key="5">
    <source>
        <dbReference type="ARBA" id="ARBA00023204"/>
    </source>
</evidence>
<evidence type="ECO:0000256" key="6">
    <source>
        <dbReference type="PIRNR" id="PIRNR018267"/>
    </source>
</evidence>
<accession>A0A1I7M0U4</accession>
<dbReference type="NCBIfam" id="TIGR00632">
    <property type="entry name" value="vsr"/>
    <property type="match status" value="1"/>
</dbReference>
<dbReference type="AlphaFoldDB" id="A0A1I7M0U4"/>
<dbReference type="RefSeq" id="WP_093560291.1">
    <property type="nucleotide sequence ID" value="NZ_FPBO01000046.1"/>
</dbReference>
<dbReference type="EMBL" id="FPBO01000046">
    <property type="protein sequence ID" value="SFV15420.1"/>
    <property type="molecule type" value="Genomic_DNA"/>
</dbReference>
<dbReference type="GO" id="GO:0016787">
    <property type="term" value="F:hydrolase activity"/>
    <property type="evidence" value="ECO:0007669"/>
    <property type="project" value="UniProtKB-KW"/>
</dbReference>
<evidence type="ECO:0000256" key="4">
    <source>
        <dbReference type="ARBA" id="ARBA00022801"/>
    </source>
</evidence>